<evidence type="ECO:0000313" key="5">
    <source>
        <dbReference type="Proteomes" id="UP000671910"/>
    </source>
</evidence>
<dbReference type="Gene3D" id="3.30.2130.10">
    <property type="entry name" value="VC0802-like"/>
    <property type="match status" value="1"/>
</dbReference>
<evidence type="ECO:0000313" key="3">
    <source>
        <dbReference type="EMBL" id="QTU83715.1"/>
    </source>
</evidence>
<evidence type="ECO:0000313" key="2">
    <source>
        <dbReference type="EMBL" id="NHM14907.1"/>
    </source>
</evidence>
<name>A0A9E6MPH0_9ACTN</name>
<dbReference type="KEGG" id="ebz:J7S26_04780"/>
<evidence type="ECO:0000259" key="1">
    <source>
        <dbReference type="Pfam" id="PF19571"/>
    </source>
</evidence>
<dbReference type="PANTHER" id="PTHR40099">
    <property type="entry name" value="ACETOLACTATE SYNTHASE, SMALL SUBUNIT"/>
    <property type="match status" value="1"/>
</dbReference>
<dbReference type="EMBL" id="WPCR01000014">
    <property type="protein sequence ID" value="NHM14907.1"/>
    <property type="molecule type" value="Genomic_DNA"/>
</dbReference>
<reference evidence="2 4" key="1">
    <citation type="submission" date="2019-11" db="EMBL/GenBank/DDBJ databases">
        <title>Eggerthellaceae novel genus isolated from the rectal contents of marmort.</title>
        <authorList>
            <person name="Zhang G."/>
        </authorList>
    </citation>
    <scope>NUCLEOTIDE SEQUENCE [LARGE SCALE GENOMIC DNA]</scope>
    <source>
        <strain evidence="2">Zg-886</strain>
        <strain evidence="4">zg-886</strain>
    </source>
</reference>
<reference evidence="3" key="2">
    <citation type="submission" date="2021-04" db="EMBL/GenBank/DDBJ databases">
        <title>Novel species in family Eggerthellaceae.</title>
        <authorList>
            <person name="Zhang G."/>
        </authorList>
    </citation>
    <scope>NUCLEOTIDE SEQUENCE</scope>
    <source>
        <strain evidence="3">Zg-886</strain>
    </source>
</reference>
<dbReference type="Pfam" id="PF19571">
    <property type="entry name" value="ACT_8"/>
    <property type="match status" value="1"/>
</dbReference>
<dbReference type="AlphaFoldDB" id="A0A9E6MPH0"/>
<dbReference type="EMBL" id="CP072829">
    <property type="protein sequence ID" value="QTU83715.1"/>
    <property type="molecule type" value="Genomic_DNA"/>
</dbReference>
<accession>A0A9E6MPH0</accession>
<keyword evidence="4" id="KW-1185">Reference proteome</keyword>
<dbReference type="SUPFAM" id="SSF55021">
    <property type="entry name" value="ACT-like"/>
    <property type="match status" value="2"/>
</dbReference>
<dbReference type="InterPro" id="IPR045865">
    <property type="entry name" value="ACT-like_dom_sf"/>
</dbReference>
<feature type="domain" description="ACT" evidence="1">
    <location>
        <begin position="2"/>
        <end position="111"/>
    </location>
</feature>
<dbReference type="Proteomes" id="UP000671910">
    <property type="component" value="Chromosome"/>
</dbReference>
<gene>
    <name evidence="2" type="ORF">GMI68_09100</name>
    <name evidence="3" type="ORF">J7S26_04780</name>
</gene>
<organism evidence="3 5">
    <name type="scientific">Xiamenia xianingshaonis</name>
    <dbReference type="NCBI Taxonomy" id="2682776"/>
    <lineage>
        <taxon>Bacteria</taxon>
        <taxon>Bacillati</taxon>
        <taxon>Actinomycetota</taxon>
        <taxon>Coriobacteriia</taxon>
        <taxon>Eggerthellales</taxon>
        <taxon>Eggerthellaceae</taxon>
        <taxon>Xiamenia</taxon>
    </lineage>
</organism>
<protein>
    <submittedName>
        <fullName evidence="3">Amino acid-binding protein</fullName>
    </submittedName>
</protein>
<dbReference type="RefSeq" id="WP_165061384.1">
    <property type="nucleotide sequence ID" value="NZ_CP072829.1"/>
</dbReference>
<dbReference type="PANTHER" id="PTHR40099:SF1">
    <property type="entry name" value="ACETOLACTATE SYNTHASE, SMALL SUBUNIT"/>
    <property type="match status" value="1"/>
</dbReference>
<proteinExistence type="predicted"/>
<dbReference type="Proteomes" id="UP000636394">
    <property type="component" value="Unassembled WGS sequence"/>
</dbReference>
<evidence type="ECO:0000313" key="4">
    <source>
        <dbReference type="Proteomes" id="UP000636394"/>
    </source>
</evidence>
<sequence length="139" mass="14627">MIDQLTVFLGNTEGRLTALCKALGDAGIQMHALALADTTDYGLVRIICDNPAKAMASLGEEGFAASLAKVVAVEVPNVPGGLAQVFGVFDGTELNIEYCYCFADARRSAIVALKTGEEAMELLTKAGFTVLHPNDLYAA</sequence>
<dbReference type="InterPro" id="IPR045739">
    <property type="entry name" value="ACT_dom_pair"/>
</dbReference>